<reference evidence="2 3" key="1">
    <citation type="submission" date="2015-06" db="EMBL/GenBank/DDBJ databases">
        <title>Draft genome of the ant-associated black yeast Phialophora attae CBS 131958.</title>
        <authorList>
            <person name="Moreno L.F."/>
            <person name="Stielow B.J."/>
            <person name="de Hoog S."/>
            <person name="Vicente V.A."/>
            <person name="Weiss V.A."/>
            <person name="de Vries M."/>
            <person name="Cruz L.M."/>
            <person name="Souza E.M."/>
        </authorList>
    </citation>
    <scope>NUCLEOTIDE SEQUENCE [LARGE SCALE GENOMIC DNA]</scope>
    <source>
        <strain evidence="2 3">CBS 131958</strain>
    </source>
</reference>
<dbReference type="OrthoDB" id="9876299at2759"/>
<dbReference type="EMBL" id="LFJN01000018">
    <property type="protein sequence ID" value="KPI38557.1"/>
    <property type="molecule type" value="Genomic_DNA"/>
</dbReference>
<evidence type="ECO:0000313" key="3">
    <source>
        <dbReference type="Proteomes" id="UP000038010"/>
    </source>
</evidence>
<dbReference type="InterPro" id="IPR020904">
    <property type="entry name" value="Sc_DH/Rdtase_CS"/>
</dbReference>
<dbReference type="AlphaFoldDB" id="A0A0N1P065"/>
<dbReference type="Proteomes" id="UP000038010">
    <property type="component" value="Unassembled WGS sequence"/>
</dbReference>
<dbReference type="Gene3D" id="3.40.50.720">
    <property type="entry name" value="NAD(P)-binding Rossmann-like Domain"/>
    <property type="match status" value="1"/>
</dbReference>
<dbReference type="Pfam" id="PF00106">
    <property type="entry name" value="adh_short"/>
    <property type="match status" value="1"/>
</dbReference>
<proteinExistence type="predicted"/>
<dbReference type="VEuPathDB" id="FungiDB:AB675_4196"/>
<dbReference type="GO" id="GO:0016616">
    <property type="term" value="F:oxidoreductase activity, acting on the CH-OH group of donors, NAD or NADP as acceptor"/>
    <property type="evidence" value="ECO:0007669"/>
    <property type="project" value="TreeGrafter"/>
</dbReference>
<dbReference type="GeneID" id="28736197"/>
<dbReference type="InterPro" id="IPR052184">
    <property type="entry name" value="SDR_enzymes"/>
</dbReference>
<dbReference type="PANTHER" id="PTHR45458">
    <property type="entry name" value="SHORT-CHAIN DEHYDROGENASE/REDUCTASE SDR"/>
    <property type="match status" value="1"/>
</dbReference>
<dbReference type="PROSITE" id="PS00061">
    <property type="entry name" value="ADH_SHORT"/>
    <property type="match status" value="1"/>
</dbReference>
<protein>
    <submittedName>
        <fullName evidence="2">Putative oxido</fullName>
    </submittedName>
</protein>
<gene>
    <name evidence="2" type="ORF">AB675_4196</name>
</gene>
<dbReference type="RefSeq" id="XP_017998520.1">
    <property type="nucleotide sequence ID" value="XM_018144317.1"/>
</dbReference>
<dbReference type="PANTHER" id="PTHR45458:SF1">
    <property type="entry name" value="SHORT CHAIN DEHYDROGENASE"/>
    <property type="match status" value="1"/>
</dbReference>
<keyword evidence="1" id="KW-0521">NADP</keyword>
<dbReference type="PRINTS" id="PR00081">
    <property type="entry name" value="GDHRDH"/>
</dbReference>
<dbReference type="InterPro" id="IPR002347">
    <property type="entry name" value="SDR_fam"/>
</dbReference>
<name>A0A0N1P065_9EURO</name>
<sequence>MAQSTTPSDSLPLPSATTHAPQTWIIIGASRGIGLEFSRQLLARGDQVIAVVRDPMKAAQLWQVLGEAKTPGAGVIEQCDVTKEGDILAFATRLKTLLAKGVRIENVILNAGVLKYPNRATEISYADFAHHLYTNTIGPIICAQEILKTIASFSSPSVTPPPKKIIFISSDSGSATLFRDHEDGFGAYAASKAALNQMLRHMAAEIRRKEEAERAKGKEGVVGGADTKQDNDACCVLALHPGEVATDMADVELDWEVEGIIQPDESVREMLKVIEVQGATG</sequence>
<organism evidence="2 3">
    <name type="scientific">Cyphellophora attinorum</name>
    <dbReference type="NCBI Taxonomy" id="1664694"/>
    <lineage>
        <taxon>Eukaryota</taxon>
        <taxon>Fungi</taxon>
        <taxon>Dikarya</taxon>
        <taxon>Ascomycota</taxon>
        <taxon>Pezizomycotina</taxon>
        <taxon>Eurotiomycetes</taxon>
        <taxon>Chaetothyriomycetidae</taxon>
        <taxon>Chaetothyriales</taxon>
        <taxon>Cyphellophoraceae</taxon>
        <taxon>Cyphellophora</taxon>
    </lineage>
</organism>
<accession>A0A0N1P065</accession>
<evidence type="ECO:0000313" key="2">
    <source>
        <dbReference type="EMBL" id="KPI38557.1"/>
    </source>
</evidence>
<comment type="caution">
    <text evidence="2">The sequence shown here is derived from an EMBL/GenBank/DDBJ whole genome shotgun (WGS) entry which is preliminary data.</text>
</comment>
<dbReference type="SUPFAM" id="SSF51735">
    <property type="entry name" value="NAD(P)-binding Rossmann-fold domains"/>
    <property type="match status" value="1"/>
</dbReference>
<evidence type="ECO:0000256" key="1">
    <source>
        <dbReference type="ARBA" id="ARBA00022857"/>
    </source>
</evidence>
<keyword evidence="3" id="KW-1185">Reference proteome</keyword>
<dbReference type="InterPro" id="IPR036291">
    <property type="entry name" value="NAD(P)-bd_dom_sf"/>
</dbReference>